<dbReference type="AlphaFoldDB" id="A0A2G9UAC5"/>
<keyword evidence="6" id="KW-1003">Cell membrane</keyword>
<protein>
    <recommendedName>
        <fullName evidence="6">Bestrophin homolog</fullName>
    </recommendedName>
</protein>
<comment type="similarity">
    <text evidence="5 6">Belongs to the anion channel-forming bestrophin (TC 1.A.46) family. Calcium-sensitive chloride channel subfamily.</text>
</comment>
<evidence type="ECO:0000256" key="2">
    <source>
        <dbReference type="ARBA" id="ARBA00022692"/>
    </source>
</evidence>
<comment type="subcellular location">
    <subcellularLocation>
        <location evidence="6">Cell membrane</location>
        <topology evidence="6">Multi-pass membrane protein</topology>
    </subcellularLocation>
    <subcellularLocation>
        <location evidence="1">Membrane</location>
    </subcellularLocation>
</comment>
<reference evidence="7 8" key="1">
    <citation type="submission" date="2015-09" db="EMBL/GenBank/DDBJ databases">
        <title>Draft genome of the parasitic nematode Teladorsagia circumcincta isolate WARC Sus (inbred).</title>
        <authorList>
            <person name="Mitreva M."/>
        </authorList>
    </citation>
    <scope>NUCLEOTIDE SEQUENCE [LARGE SCALE GENOMIC DNA]</scope>
    <source>
        <strain evidence="7 8">S</strain>
    </source>
</reference>
<evidence type="ECO:0000256" key="3">
    <source>
        <dbReference type="ARBA" id="ARBA00022989"/>
    </source>
</evidence>
<comment type="function">
    <text evidence="6">Forms chloride channels.</text>
</comment>
<dbReference type="GO" id="GO:0034707">
    <property type="term" value="C:chloride channel complex"/>
    <property type="evidence" value="ECO:0007669"/>
    <property type="project" value="UniProtKB-KW"/>
</dbReference>
<keyword evidence="6" id="KW-0868">Chloride</keyword>
<dbReference type="OrthoDB" id="201595at2759"/>
<organism evidence="7 8">
    <name type="scientific">Teladorsagia circumcincta</name>
    <name type="common">Brown stomach worm</name>
    <name type="synonym">Ostertagia circumcincta</name>
    <dbReference type="NCBI Taxonomy" id="45464"/>
    <lineage>
        <taxon>Eukaryota</taxon>
        <taxon>Metazoa</taxon>
        <taxon>Ecdysozoa</taxon>
        <taxon>Nematoda</taxon>
        <taxon>Chromadorea</taxon>
        <taxon>Rhabditida</taxon>
        <taxon>Rhabditina</taxon>
        <taxon>Rhabditomorpha</taxon>
        <taxon>Strongyloidea</taxon>
        <taxon>Trichostrongylidae</taxon>
        <taxon>Teladorsagia</taxon>
    </lineage>
</organism>
<evidence type="ECO:0000313" key="8">
    <source>
        <dbReference type="Proteomes" id="UP000230423"/>
    </source>
</evidence>
<comment type="caution">
    <text evidence="6">Lacks conserved residue(s) required for the propagation of feature annotation.</text>
</comment>
<dbReference type="EMBL" id="KZ347765">
    <property type="protein sequence ID" value="PIO67179.1"/>
    <property type="molecule type" value="Genomic_DNA"/>
</dbReference>
<sequence length="180" mass="20866">MELSVGNGKLNAHSIEIILQIDLYVPIMSILQFIFFVGWMKVAEVLLNPLGEDDDDFECNYILDRNLQVGLNVVDKAYDTFPEMVRDNYWEDSLPEPLYTAESAQRPINPQVGSCVDMSTHEEPFMIHPRRRTISRASHWDGEVENDDLVPVIGNDKAKENRLIKPEYLQFIPRFSHVWE</sequence>
<dbReference type="PANTHER" id="PTHR10736:SF33">
    <property type="entry name" value="BESTROPHIN HOMOLOG"/>
    <property type="match status" value="1"/>
</dbReference>
<keyword evidence="2 6" id="KW-0812">Transmembrane</keyword>
<keyword evidence="4 6" id="KW-0472">Membrane</keyword>
<evidence type="ECO:0000256" key="6">
    <source>
        <dbReference type="RuleBase" id="RU363126"/>
    </source>
</evidence>
<dbReference type="GO" id="GO:0005886">
    <property type="term" value="C:plasma membrane"/>
    <property type="evidence" value="ECO:0007669"/>
    <property type="project" value="UniProtKB-SubCell"/>
</dbReference>
<evidence type="ECO:0000256" key="4">
    <source>
        <dbReference type="ARBA" id="ARBA00023136"/>
    </source>
</evidence>
<keyword evidence="6" id="KW-0813">Transport</keyword>
<keyword evidence="8" id="KW-1185">Reference proteome</keyword>
<keyword evidence="6" id="KW-0407">Ion channel</keyword>
<dbReference type="Pfam" id="PF01062">
    <property type="entry name" value="Bestrophin"/>
    <property type="match status" value="1"/>
</dbReference>
<proteinExistence type="inferred from homology"/>
<keyword evidence="6" id="KW-0869">Chloride channel</keyword>
<dbReference type="InterPro" id="IPR000615">
    <property type="entry name" value="Bestrophin"/>
</dbReference>
<dbReference type="InterPro" id="IPR021134">
    <property type="entry name" value="Bestrophin-like"/>
</dbReference>
<dbReference type="Proteomes" id="UP000230423">
    <property type="component" value="Unassembled WGS sequence"/>
</dbReference>
<dbReference type="GO" id="GO:0005254">
    <property type="term" value="F:chloride channel activity"/>
    <property type="evidence" value="ECO:0007669"/>
    <property type="project" value="UniProtKB-KW"/>
</dbReference>
<evidence type="ECO:0000256" key="1">
    <source>
        <dbReference type="ARBA" id="ARBA00004370"/>
    </source>
</evidence>
<evidence type="ECO:0000256" key="5">
    <source>
        <dbReference type="ARBA" id="ARBA00034769"/>
    </source>
</evidence>
<keyword evidence="3 6" id="KW-1133">Transmembrane helix</keyword>
<keyword evidence="6" id="KW-0406">Ion transport</keyword>
<gene>
    <name evidence="7" type="ORF">TELCIR_11082</name>
</gene>
<dbReference type="PANTHER" id="PTHR10736">
    <property type="entry name" value="BESTROPHIN"/>
    <property type="match status" value="1"/>
</dbReference>
<evidence type="ECO:0000313" key="7">
    <source>
        <dbReference type="EMBL" id="PIO67179.1"/>
    </source>
</evidence>
<accession>A0A2G9UAC5</accession>
<feature type="transmembrane region" description="Helical" evidence="6">
    <location>
        <begin position="21"/>
        <end position="40"/>
    </location>
</feature>
<name>A0A2G9UAC5_TELCI</name>